<keyword evidence="10" id="KW-0997">Cell inner membrane</keyword>
<evidence type="ECO:0000256" key="6">
    <source>
        <dbReference type="ARBA" id="ARBA00022692"/>
    </source>
</evidence>
<keyword evidence="6 9" id="KW-0812">Transmembrane</keyword>
<accession>A0ABS8D255</accession>
<comment type="subcellular location">
    <subcellularLocation>
        <location evidence="10">Cell inner membrane</location>
        <topology evidence="10">Multi-pass membrane protein</topology>
    </subcellularLocation>
    <subcellularLocation>
        <location evidence="1 9">Cell membrane</location>
        <topology evidence="1 9">Multi-pass membrane protein</topology>
    </subcellularLocation>
</comment>
<dbReference type="InterPro" id="IPR011864">
    <property type="entry name" value="Phosphate_PstC"/>
</dbReference>
<evidence type="ECO:0000256" key="2">
    <source>
        <dbReference type="ARBA" id="ARBA00007069"/>
    </source>
</evidence>
<dbReference type="EMBL" id="JAJBZT010000001">
    <property type="protein sequence ID" value="MCB6182270.1"/>
    <property type="molecule type" value="Genomic_DNA"/>
</dbReference>
<dbReference type="PRINTS" id="PR00173">
    <property type="entry name" value="EDTRNSPORT"/>
</dbReference>
<keyword evidence="4" id="KW-1003">Cell membrane</keyword>
<dbReference type="InterPro" id="IPR000515">
    <property type="entry name" value="MetI-like"/>
</dbReference>
<feature type="transmembrane region" description="Helical" evidence="9">
    <location>
        <begin position="81"/>
        <end position="113"/>
    </location>
</feature>
<dbReference type="Proteomes" id="UP001165395">
    <property type="component" value="Unassembled WGS sequence"/>
</dbReference>
<evidence type="ECO:0000256" key="10">
    <source>
        <dbReference type="RuleBase" id="RU363054"/>
    </source>
</evidence>
<feature type="transmembrane region" description="Helical" evidence="9">
    <location>
        <begin position="238"/>
        <end position="262"/>
    </location>
</feature>
<dbReference type="CDD" id="cd06261">
    <property type="entry name" value="TM_PBP2"/>
    <property type="match status" value="1"/>
</dbReference>
<evidence type="ECO:0000256" key="8">
    <source>
        <dbReference type="ARBA" id="ARBA00023136"/>
    </source>
</evidence>
<evidence type="ECO:0000313" key="13">
    <source>
        <dbReference type="Proteomes" id="UP001165395"/>
    </source>
</evidence>
<comment type="caution">
    <text evidence="12">The sequence shown here is derived from an EMBL/GenBank/DDBJ whole genome shotgun (WGS) entry which is preliminary data.</text>
</comment>
<reference evidence="12" key="1">
    <citation type="submission" date="2021-10" db="EMBL/GenBank/DDBJ databases">
        <title>The complete genome sequence of Leeia sp. TBRC 13508.</title>
        <authorList>
            <person name="Charoenyingcharoen P."/>
            <person name="Yukphan P."/>
        </authorList>
    </citation>
    <scope>NUCLEOTIDE SEQUENCE</scope>
    <source>
        <strain evidence="12">TBRC 13508</strain>
    </source>
</reference>
<dbReference type="Gene3D" id="1.10.3720.10">
    <property type="entry name" value="MetI-like"/>
    <property type="match status" value="1"/>
</dbReference>
<evidence type="ECO:0000256" key="4">
    <source>
        <dbReference type="ARBA" id="ARBA00022475"/>
    </source>
</evidence>
<name>A0ABS8D255_9NEIS</name>
<evidence type="ECO:0000256" key="9">
    <source>
        <dbReference type="RuleBase" id="RU363032"/>
    </source>
</evidence>
<feature type="transmembrane region" description="Helical" evidence="9">
    <location>
        <begin position="34"/>
        <end position="61"/>
    </location>
</feature>
<feature type="transmembrane region" description="Helical" evidence="9">
    <location>
        <begin position="125"/>
        <end position="153"/>
    </location>
</feature>
<organism evidence="12 13">
    <name type="scientific">Leeia speluncae</name>
    <dbReference type="NCBI Taxonomy" id="2884804"/>
    <lineage>
        <taxon>Bacteria</taxon>
        <taxon>Pseudomonadati</taxon>
        <taxon>Pseudomonadota</taxon>
        <taxon>Betaproteobacteria</taxon>
        <taxon>Neisseriales</taxon>
        <taxon>Leeiaceae</taxon>
        <taxon>Leeia</taxon>
    </lineage>
</organism>
<comment type="function">
    <text evidence="10">Part of the binding-protein-dependent transport system for phosphate; probably responsible for the translocation of the substrate across the membrane.</text>
</comment>
<evidence type="ECO:0000256" key="7">
    <source>
        <dbReference type="ARBA" id="ARBA00022989"/>
    </source>
</evidence>
<evidence type="ECO:0000256" key="3">
    <source>
        <dbReference type="ARBA" id="ARBA00022448"/>
    </source>
</evidence>
<protein>
    <recommendedName>
        <fullName evidence="10">Phosphate transport system permease protein</fullName>
    </recommendedName>
</protein>
<feature type="domain" description="ABC transmembrane type-1" evidence="11">
    <location>
        <begin position="88"/>
        <end position="317"/>
    </location>
</feature>
<dbReference type="Pfam" id="PF00528">
    <property type="entry name" value="BPD_transp_1"/>
    <property type="match status" value="1"/>
</dbReference>
<evidence type="ECO:0000256" key="1">
    <source>
        <dbReference type="ARBA" id="ARBA00004651"/>
    </source>
</evidence>
<dbReference type="SUPFAM" id="SSF161098">
    <property type="entry name" value="MetI-like"/>
    <property type="match status" value="1"/>
</dbReference>
<keyword evidence="3 9" id="KW-0813">Transport</keyword>
<keyword evidence="7 9" id="KW-1133">Transmembrane helix</keyword>
<keyword evidence="13" id="KW-1185">Reference proteome</keyword>
<dbReference type="InterPro" id="IPR051124">
    <property type="entry name" value="Phosphate_Transport_Permease"/>
</dbReference>
<comment type="similarity">
    <text evidence="2 10">Belongs to the binding-protein-dependent transport system permease family. CysTW subfamily.</text>
</comment>
<gene>
    <name evidence="12" type="primary">pstC</name>
    <name evidence="12" type="ORF">LIN78_01695</name>
</gene>
<dbReference type="InterPro" id="IPR035906">
    <property type="entry name" value="MetI-like_sf"/>
</dbReference>
<feature type="transmembrane region" description="Helical" evidence="9">
    <location>
        <begin position="173"/>
        <end position="198"/>
    </location>
</feature>
<dbReference type="PANTHER" id="PTHR30425">
    <property type="entry name" value="PHOSPHATE TRANSPORT SYSTEM PERMEASE PROTEIN PST"/>
    <property type="match status" value="1"/>
</dbReference>
<proteinExistence type="inferred from homology"/>
<feature type="transmembrane region" description="Helical" evidence="9">
    <location>
        <begin position="299"/>
        <end position="321"/>
    </location>
</feature>
<dbReference type="NCBIfam" id="TIGR02138">
    <property type="entry name" value="phosphate_pstC"/>
    <property type="match status" value="1"/>
</dbReference>
<dbReference type="RefSeq" id="WP_227177843.1">
    <property type="nucleotide sequence ID" value="NZ_JAJBZT010000001.1"/>
</dbReference>
<dbReference type="PANTHER" id="PTHR30425:SF1">
    <property type="entry name" value="PHOSPHATE TRANSPORT SYSTEM PERMEASE PROTEIN PSTC"/>
    <property type="match status" value="1"/>
</dbReference>
<keyword evidence="5 10" id="KW-0592">Phosphate transport</keyword>
<dbReference type="PROSITE" id="PS50928">
    <property type="entry name" value="ABC_TM1"/>
    <property type="match status" value="1"/>
</dbReference>
<evidence type="ECO:0000256" key="5">
    <source>
        <dbReference type="ARBA" id="ARBA00022592"/>
    </source>
</evidence>
<keyword evidence="8 9" id="KW-0472">Membrane</keyword>
<evidence type="ECO:0000259" key="11">
    <source>
        <dbReference type="PROSITE" id="PS50928"/>
    </source>
</evidence>
<evidence type="ECO:0000313" key="12">
    <source>
        <dbReference type="EMBL" id="MCB6182270.1"/>
    </source>
</evidence>
<sequence>MQNAAKSMDIEMTNPLAYKALVAEESRKNKAFKYLAVAMALVVLLILGAIVLSLLTGAVPVAKEFGIGFLFSKEWDPVQHIYGALPAIYGTLVTSAIALLLALPISLGIAVFLTELCPIKLRGPIGTAIELLAGIPSIIYGMWGLFILAPFLSEHVQPAMTEWFGDLWLIGPLFQGPPIGIGIMPASIVLAIMIIPFISSVMRDVFTVVPATLKESAYGLGATTSEVVWDIVLPYTRVGVVGAVMLGLGRALGETMAVTFMIGNANEINLSLFESGNSIASLLANEFAEAANPLHISSLITLGLILFVITFIVLAAARVMIAKAEKKEGVR</sequence>